<sequence length="42" mass="4895">MVRIVDTDDLYSSLLLTQICNLSEFWVTTQHKTYEIQHSAPP</sequence>
<name>A0AAE3HL77_9GAMM</name>
<gene>
    <name evidence="1" type="ORF">J2T55_002407</name>
</gene>
<dbReference type="AlphaFoldDB" id="A0AAE3HL77"/>
<reference evidence="1" key="1">
    <citation type="submission" date="2022-08" db="EMBL/GenBank/DDBJ databases">
        <title>Genomic Encyclopedia of Type Strains, Phase III (KMG-III): the genomes of soil and plant-associated and newly described type strains.</title>
        <authorList>
            <person name="Whitman W."/>
        </authorList>
    </citation>
    <scope>NUCLEOTIDE SEQUENCE</scope>
    <source>
        <strain evidence="1">HMT 1</strain>
    </source>
</reference>
<proteinExistence type="predicted"/>
<evidence type="ECO:0000313" key="2">
    <source>
        <dbReference type="Proteomes" id="UP001204445"/>
    </source>
</evidence>
<accession>A0AAE3HL77</accession>
<keyword evidence="2" id="KW-1185">Reference proteome</keyword>
<dbReference type="Proteomes" id="UP001204445">
    <property type="component" value="Unassembled WGS sequence"/>
</dbReference>
<comment type="caution">
    <text evidence="1">The sequence shown here is derived from an EMBL/GenBank/DDBJ whole genome shotgun (WGS) entry which is preliminary data.</text>
</comment>
<evidence type="ECO:0000313" key="1">
    <source>
        <dbReference type="EMBL" id="MCS3904371.1"/>
    </source>
</evidence>
<dbReference type="EMBL" id="JANUCT010000021">
    <property type="protein sequence ID" value="MCS3904371.1"/>
    <property type="molecule type" value="Genomic_DNA"/>
</dbReference>
<protein>
    <submittedName>
        <fullName evidence="1">Uncharacterized protein</fullName>
    </submittedName>
</protein>
<organism evidence="1 2">
    <name type="scientific">Methylohalomonas lacus</name>
    <dbReference type="NCBI Taxonomy" id="398773"/>
    <lineage>
        <taxon>Bacteria</taxon>
        <taxon>Pseudomonadati</taxon>
        <taxon>Pseudomonadota</taxon>
        <taxon>Gammaproteobacteria</taxon>
        <taxon>Methylohalomonadales</taxon>
        <taxon>Methylohalomonadaceae</taxon>
        <taxon>Methylohalomonas</taxon>
    </lineage>
</organism>